<keyword evidence="5" id="KW-0804">Transcription</keyword>
<evidence type="ECO:0000256" key="1">
    <source>
        <dbReference type="ARBA" id="ARBA00004123"/>
    </source>
</evidence>
<comment type="caution">
    <text evidence="9">The sequence shown here is derived from an EMBL/GenBank/DDBJ whole genome shotgun (WGS) entry which is preliminary data.</text>
</comment>
<dbReference type="GO" id="GO:0003677">
    <property type="term" value="F:DNA binding"/>
    <property type="evidence" value="ECO:0007669"/>
    <property type="project" value="UniProtKB-KW"/>
</dbReference>
<dbReference type="EMBL" id="JAPFFM010000003">
    <property type="protein sequence ID" value="KAJ6769470.1"/>
    <property type="molecule type" value="Genomic_DNA"/>
</dbReference>
<dbReference type="PROSITE" id="PS51032">
    <property type="entry name" value="AP2_ERF"/>
    <property type="match status" value="1"/>
</dbReference>
<dbReference type="GO" id="GO:0005634">
    <property type="term" value="C:nucleus"/>
    <property type="evidence" value="ECO:0007669"/>
    <property type="project" value="UniProtKB-SubCell"/>
</dbReference>
<dbReference type="SUPFAM" id="SSF54171">
    <property type="entry name" value="DNA-binding domain"/>
    <property type="match status" value="1"/>
</dbReference>
<dbReference type="CDD" id="cd00018">
    <property type="entry name" value="AP2"/>
    <property type="match status" value="1"/>
</dbReference>
<feature type="region of interest" description="Disordered" evidence="7">
    <location>
        <begin position="83"/>
        <end position="102"/>
    </location>
</feature>
<dbReference type="Pfam" id="PF00847">
    <property type="entry name" value="AP2"/>
    <property type="match status" value="1"/>
</dbReference>
<dbReference type="FunFam" id="3.30.730.10:FF:000001">
    <property type="entry name" value="Ethylene-responsive transcription factor 2"/>
    <property type="match status" value="1"/>
</dbReference>
<organism evidence="9 10">
    <name type="scientific">Salix koriyanagi</name>
    <dbReference type="NCBI Taxonomy" id="2511006"/>
    <lineage>
        <taxon>Eukaryota</taxon>
        <taxon>Viridiplantae</taxon>
        <taxon>Streptophyta</taxon>
        <taxon>Embryophyta</taxon>
        <taxon>Tracheophyta</taxon>
        <taxon>Spermatophyta</taxon>
        <taxon>Magnoliopsida</taxon>
        <taxon>eudicotyledons</taxon>
        <taxon>Gunneridae</taxon>
        <taxon>Pentapetalae</taxon>
        <taxon>rosids</taxon>
        <taxon>fabids</taxon>
        <taxon>Malpighiales</taxon>
        <taxon>Salicaceae</taxon>
        <taxon>Saliceae</taxon>
        <taxon>Salix</taxon>
    </lineage>
</organism>
<reference evidence="9" key="1">
    <citation type="submission" date="2022-11" db="EMBL/GenBank/DDBJ databases">
        <authorList>
            <person name="Hyden B.L."/>
            <person name="Feng K."/>
            <person name="Yates T."/>
            <person name="Jawdy S."/>
            <person name="Smart L.B."/>
            <person name="Muchero W."/>
        </authorList>
    </citation>
    <scope>NUCLEOTIDE SEQUENCE</scope>
    <source>
        <tissue evidence="9">Shoot tip</tissue>
    </source>
</reference>
<dbReference type="AlphaFoldDB" id="A0A9Q1AFG1"/>
<evidence type="ECO:0000313" key="9">
    <source>
        <dbReference type="EMBL" id="KAJ6769470.1"/>
    </source>
</evidence>
<evidence type="ECO:0000256" key="6">
    <source>
        <dbReference type="ARBA" id="ARBA00023242"/>
    </source>
</evidence>
<dbReference type="PRINTS" id="PR00367">
    <property type="entry name" value="ETHRSPELEMNT"/>
</dbReference>
<keyword evidence="2" id="KW-0936">Ethylene signaling pathway</keyword>
<evidence type="ECO:0000256" key="7">
    <source>
        <dbReference type="SAM" id="MobiDB-lite"/>
    </source>
</evidence>
<dbReference type="PANTHER" id="PTHR31677">
    <property type="entry name" value="AP2 DOMAIN CLASS TRANSCRIPTION FACTOR"/>
    <property type="match status" value="1"/>
</dbReference>
<evidence type="ECO:0000256" key="4">
    <source>
        <dbReference type="ARBA" id="ARBA00023125"/>
    </source>
</evidence>
<evidence type="ECO:0000259" key="8">
    <source>
        <dbReference type="PROSITE" id="PS51032"/>
    </source>
</evidence>
<proteinExistence type="predicted"/>
<dbReference type="Proteomes" id="UP001151752">
    <property type="component" value="Chromosome 8"/>
</dbReference>
<dbReference type="GO" id="GO:0003700">
    <property type="term" value="F:DNA-binding transcription factor activity"/>
    <property type="evidence" value="ECO:0007669"/>
    <property type="project" value="InterPro"/>
</dbReference>
<evidence type="ECO:0000256" key="5">
    <source>
        <dbReference type="ARBA" id="ARBA00023163"/>
    </source>
</evidence>
<protein>
    <submittedName>
        <fullName evidence="9">AP2 DOMAIN CLASS TRANSCRIPTION FACTOR</fullName>
    </submittedName>
</protein>
<keyword evidence="3" id="KW-0805">Transcription regulation</keyword>
<evidence type="ECO:0000313" key="10">
    <source>
        <dbReference type="Proteomes" id="UP001151752"/>
    </source>
</evidence>
<keyword evidence="10" id="KW-1185">Reference proteome</keyword>
<comment type="subcellular location">
    <subcellularLocation>
        <location evidence="1">Nucleus</location>
    </subcellularLocation>
</comment>
<evidence type="ECO:0000256" key="3">
    <source>
        <dbReference type="ARBA" id="ARBA00023015"/>
    </source>
</evidence>
<reference evidence="9" key="2">
    <citation type="journal article" date="2023" name="Int. J. Mol. Sci.">
        <title>De Novo Assembly and Annotation of 11 Diverse Shrub Willow (Salix) Genomes Reveals Novel Gene Organization in Sex-Linked Regions.</title>
        <authorList>
            <person name="Hyden B."/>
            <person name="Feng K."/>
            <person name="Yates T.B."/>
            <person name="Jawdy S."/>
            <person name="Cereghino C."/>
            <person name="Smart L.B."/>
            <person name="Muchero W."/>
        </authorList>
    </citation>
    <scope>NUCLEOTIDE SEQUENCE</scope>
    <source>
        <tissue evidence="9">Shoot tip</tissue>
    </source>
</reference>
<feature type="domain" description="AP2/ERF" evidence="8">
    <location>
        <begin position="105"/>
        <end position="162"/>
    </location>
</feature>
<dbReference type="SMART" id="SM00380">
    <property type="entry name" value="AP2"/>
    <property type="match status" value="1"/>
</dbReference>
<dbReference type="GO" id="GO:0009873">
    <property type="term" value="P:ethylene-activated signaling pathway"/>
    <property type="evidence" value="ECO:0007669"/>
    <property type="project" value="UniProtKB-KW"/>
</dbReference>
<dbReference type="PANTHER" id="PTHR31677:SF49">
    <property type="entry name" value="ETHYLENE-RESPONSIVE TRANSCRIPTION FACTOR ERF086"/>
    <property type="match status" value="1"/>
</dbReference>
<dbReference type="InterPro" id="IPR036955">
    <property type="entry name" value="AP2/ERF_dom_sf"/>
</dbReference>
<dbReference type="InterPro" id="IPR001471">
    <property type="entry name" value="AP2/ERF_dom"/>
</dbReference>
<name>A0A9Q1AFG1_9ROSI</name>
<accession>A0A9Q1AFG1</accession>
<keyword evidence="4" id="KW-0238">DNA-binding</keyword>
<gene>
    <name evidence="9" type="ORF">OIU74_023010</name>
</gene>
<keyword evidence="6" id="KW-0539">Nucleus</keyword>
<evidence type="ECO:0000256" key="2">
    <source>
        <dbReference type="ARBA" id="ARBA00022745"/>
    </source>
</evidence>
<sequence>MVFQGMTSTVSLSLSQHEQIVVFKRHTKSSPHPHPHPHPSPSHQYCNPLFCSPLTAMAGSKTFDKPLDGYDALDIHAGFAILQRNTTPPQAGERRGRRKQAEPGRFLGVRRRPWGRYAAEIRDPTTKERHWLGTFDTAHEAALAYDRAALSMKGTQARTNFTYSDNTTFHSLVTPFDIQAFLPQSQFLTPTQTKHPPNQNSPVKLEICQNKTPVSSSTTYAESSGGSAHHEASDFFFSNEDSNSGYLGCIVPDNCLRPPPSGPTGKASKTSASNIASNDRNSCFMTTTYLEDHPQCSKYAPPLDITNVPTKAYSPVNFPGFDELNNGFWGEQPSWDGNSGDLSALMNNPSMMENVCMDTSHGIDNPPACGLMPQATSSVSYPAYGDAANFGYSLF</sequence>
<dbReference type="InterPro" id="IPR016177">
    <property type="entry name" value="DNA-bd_dom_sf"/>
</dbReference>
<dbReference type="Gene3D" id="3.30.730.10">
    <property type="entry name" value="AP2/ERF domain"/>
    <property type="match status" value="1"/>
</dbReference>